<keyword evidence="3 4" id="KW-0349">Heme</keyword>
<dbReference type="PRINTS" id="PR00463">
    <property type="entry name" value="EP450I"/>
</dbReference>
<evidence type="ECO:0000256" key="4">
    <source>
        <dbReference type="RuleBase" id="RU000461"/>
    </source>
</evidence>
<evidence type="ECO:0000313" key="7">
    <source>
        <dbReference type="Proteomes" id="UP000570595"/>
    </source>
</evidence>
<comment type="cofactor">
    <cofactor evidence="1 3">
        <name>heme</name>
        <dbReference type="ChEBI" id="CHEBI:30413"/>
    </cofactor>
</comment>
<dbReference type="GO" id="GO:0016705">
    <property type="term" value="F:oxidoreductase activity, acting on paired donors, with incorporation or reduction of molecular oxygen"/>
    <property type="evidence" value="ECO:0007669"/>
    <property type="project" value="InterPro"/>
</dbReference>
<dbReference type="EMBL" id="JABAHT010000103">
    <property type="protein sequence ID" value="KAF4665050.1"/>
    <property type="molecule type" value="Genomic_DNA"/>
</dbReference>
<dbReference type="PANTHER" id="PTHR24305">
    <property type="entry name" value="CYTOCHROME P450"/>
    <property type="match status" value="1"/>
</dbReference>
<dbReference type="SUPFAM" id="SSF48264">
    <property type="entry name" value="Cytochrome P450"/>
    <property type="match status" value="1"/>
</dbReference>
<keyword evidence="4" id="KW-0503">Monooxygenase</keyword>
<dbReference type="Pfam" id="PF00067">
    <property type="entry name" value="p450"/>
    <property type="match status" value="1"/>
</dbReference>
<feature type="binding site" description="axial binding residue" evidence="3">
    <location>
        <position position="462"/>
    </location>
    <ligand>
        <name>heme</name>
        <dbReference type="ChEBI" id="CHEBI:30413"/>
    </ligand>
    <ligandPart>
        <name>Fe</name>
        <dbReference type="ChEBI" id="CHEBI:18248"/>
    </ligandPart>
</feature>
<dbReference type="InterPro" id="IPR050121">
    <property type="entry name" value="Cytochrome_P450_monoxygenase"/>
</dbReference>
<proteinExistence type="inferred from homology"/>
<comment type="similarity">
    <text evidence="2 4">Belongs to the cytochrome P450 family.</text>
</comment>
<dbReference type="GO" id="GO:0005506">
    <property type="term" value="F:iron ion binding"/>
    <property type="evidence" value="ECO:0007669"/>
    <property type="project" value="InterPro"/>
</dbReference>
<evidence type="ECO:0008006" key="9">
    <source>
        <dbReference type="Google" id="ProtNLM"/>
    </source>
</evidence>
<dbReference type="InterPro" id="IPR002401">
    <property type="entry name" value="Cyt_P450_E_grp-I"/>
</dbReference>
<protein>
    <recommendedName>
        <fullName evidence="9">Cytochrome P450</fullName>
    </recommendedName>
</protein>
<dbReference type="Proteomes" id="UP000570595">
    <property type="component" value="Unassembled WGS sequence"/>
</dbReference>
<dbReference type="Gene3D" id="1.10.630.10">
    <property type="entry name" value="Cytochrome P450"/>
    <property type="match status" value="1"/>
</dbReference>
<dbReference type="InterPro" id="IPR001128">
    <property type="entry name" value="Cyt_P450"/>
</dbReference>
<reference evidence="7 8" key="1">
    <citation type="submission" date="2020-04" db="EMBL/GenBank/DDBJ databases">
        <title>Perkinsus olseni comparative genomics.</title>
        <authorList>
            <person name="Bogema D.R."/>
        </authorList>
    </citation>
    <scope>NUCLEOTIDE SEQUENCE [LARGE SCALE GENOMIC DNA]</scope>
    <source>
        <strain evidence="6">ATCC PRA-179</strain>
        <strain evidence="5">ATCC PRA-31</strain>
    </source>
</reference>
<accession>A0A7J6LT71</accession>
<gene>
    <name evidence="5" type="ORF">FOL46_005254</name>
    <name evidence="6" type="ORF">FOZ61_000274</name>
</gene>
<evidence type="ECO:0000256" key="2">
    <source>
        <dbReference type="ARBA" id="ARBA00010617"/>
    </source>
</evidence>
<evidence type="ECO:0000313" key="6">
    <source>
        <dbReference type="EMBL" id="KAF4665050.1"/>
    </source>
</evidence>
<dbReference type="GO" id="GO:0020037">
    <property type="term" value="F:heme binding"/>
    <property type="evidence" value="ECO:0007669"/>
    <property type="project" value="InterPro"/>
</dbReference>
<dbReference type="InterPro" id="IPR036396">
    <property type="entry name" value="Cyt_P450_sf"/>
</dbReference>
<dbReference type="GO" id="GO:0004497">
    <property type="term" value="F:monooxygenase activity"/>
    <property type="evidence" value="ECO:0007669"/>
    <property type="project" value="UniProtKB-KW"/>
</dbReference>
<keyword evidence="4" id="KW-0560">Oxidoreductase</keyword>
<dbReference type="AlphaFoldDB" id="A0A7J6LT71"/>
<keyword evidence="3 4" id="KW-0408">Iron</keyword>
<dbReference type="InterPro" id="IPR017972">
    <property type="entry name" value="Cyt_P450_CS"/>
</dbReference>
<dbReference type="PRINTS" id="PR00385">
    <property type="entry name" value="P450"/>
</dbReference>
<dbReference type="PANTHER" id="PTHR24305:SF166">
    <property type="entry name" value="CYTOCHROME P450 12A4, MITOCHONDRIAL-RELATED"/>
    <property type="match status" value="1"/>
</dbReference>
<evidence type="ECO:0000313" key="8">
    <source>
        <dbReference type="Proteomes" id="UP000572268"/>
    </source>
</evidence>
<dbReference type="Proteomes" id="UP000572268">
    <property type="component" value="Unassembled WGS sequence"/>
</dbReference>
<name>A0A7J6LT71_PEROL</name>
<evidence type="ECO:0000313" key="5">
    <source>
        <dbReference type="EMBL" id="KAF4662489.1"/>
    </source>
</evidence>
<keyword evidence="3 4" id="KW-0479">Metal-binding</keyword>
<comment type="caution">
    <text evidence="5">The sequence shown here is derived from an EMBL/GenBank/DDBJ whole genome shotgun (WGS) entry which is preliminary data.</text>
</comment>
<dbReference type="PROSITE" id="PS00086">
    <property type="entry name" value="CYTOCHROME_P450"/>
    <property type="match status" value="1"/>
</dbReference>
<evidence type="ECO:0000256" key="3">
    <source>
        <dbReference type="PIRSR" id="PIRSR602401-1"/>
    </source>
</evidence>
<dbReference type="EMBL" id="JABANN010000318">
    <property type="protein sequence ID" value="KAF4662489.1"/>
    <property type="molecule type" value="Genomic_DNA"/>
</dbReference>
<dbReference type="OrthoDB" id="414857at2759"/>
<organism evidence="5 8">
    <name type="scientific">Perkinsus olseni</name>
    <name type="common">Perkinsus atlanticus</name>
    <dbReference type="NCBI Taxonomy" id="32597"/>
    <lineage>
        <taxon>Eukaryota</taxon>
        <taxon>Sar</taxon>
        <taxon>Alveolata</taxon>
        <taxon>Perkinsozoa</taxon>
        <taxon>Perkinsea</taxon>
        <taxon>Perkinsida</taxon>
        <taxon>Perkinsidae</taxon>
        <taxon>Perkinsus</taxon>
    </lineage>
</organism>
<sequence>MASLVDLLDKPWQLLRTVLSDVPSDRAASVRKALTLGGLCYALYRLWRNATGRDLPFKGPRGPPILGMFGRLRRGHEGDDFNRWALEYGPVYSFRFLFSKATILSGITEIKQVLKARPHDYTRRFRVKRSFDGIGAHGLFSAEGEEWRQLRRLTSPAFNDKRVNEQATPIIAEAVREMGEKWRAQGTNQGPIMVCTVQEDLNKLTLDVICRLILGRDLGFQRGSNEAVQEDVRVAIENDLPQLLRDRAPWGKIWPFNQLRTTYDDIAARADRNGRMLADCILKRKMAIASGDEGVPNDLLQTLVQHFSLSEGPALDASLKGNLLTFLTAGNETTAGTASYLLWYLARYPRVQDRLRQELTTGNGSVLDKAKFPYLNACVMEVLRLRPAAYTLVLETARPGVLLCGSSLPKASVVVCNLYGAMVLKYGSEFKPDQWLEPDSEVNRDLLHGTDLLSFGYGPRVCVGKQLAVAELVMMAATIVTQFRLLLPDGDAQAAEPESIFRLTMKPVDRSIRLLLTPLV</sequence>
<evidence type="ECO:0000256" key="1">
    <source>
        <dbReference type="ARBA" id="ARBA00001971"/>
    </source>
</evidence>